<evidence type="ECO:0000256" key="2">
    <source>
        <dbReference type="ARBA" id="ARBA00004613"/>
    </source>
</evidence>
<keyword evidence="7" id="KW-0282">Flagellum</keyword>
<evidence type="ECO:0000256" key="4">
    <source>
        <dbReference type="ARBA" id="ARBA00022525"/>
    </source>
</evidence>
<evidence type="ECO:0000256" key="1">
    <source>
        <dbReference type="ARBA" id="ARBA00004365"/>
    </source>
</evidence>
<keyword evidence="7" id="KW-0969">Cilium</keyword>
<comment type="subcellular location">
    <subcellularLocation>
        <location evidence="1">Bacterial flagellum</location>
    </subcellularLocation>
    <subcellularLocation>
        <location evidence="2">Secreted</location>
    </subcellularLocation>
</comment>
<dbReference type="EMBL" id="JAOVZB010000001">
    <property type="protein sequence ID" value="MCV2401500.1"/>
    <property type="molecule type" value="Genomic_DNA"/>
</dbReference>
<name>A0ABT2YNM9_9GAMM</name>
<dbReference type="SUPFAM" id="SSF64518">
    <property type="entry name" value="Phase 1 flagellin"/>
    <property type="match status" value="1"/>
</dbReference>
<dbReference type="NCBIfam" id="TIGR02550">
    <property type="entry name" value="flagell_flgL"/>
    <property type="match status" value="1"/>
</dbReference>
<dbReference type="InterPro" id="IPR001492">
    <property type="entry name" value="Flagellin"/>
</dbReference>
<sequence length="441" mass="48150">MRVTNNLIYGQSNRSISQANEKILGIQEKVSGQTGIVRPSDDPVGASQLLMYKGSTDQLRLYDDAMKMATSNLEYQEVALDSLNDSMDEAKTLFIQAQNDINTQDDLDAIVQEIGMITDSMAELMNARGADGSYVFAGTDTLGPAFVLNSNGRYEWAGNEGQKLAQISEHIKIPVTDSGKKLFQDVWTNLSFSSDVLAGNISLTAKVKDSGDFGKFMDDHYDPENIANNAYVLTTLPILAEGEEFQLEELIDDINFGESEDISEMRDYWRSFDGTPGTYSIKNSAGEEIASGYYKAGQPITFSGMQFIARGEPGAVVGLSLDKPRRENVLNEIKDVLDVLGNDSSTHEQKAQAFADVTASLDNAQRMVLEGRSAVGARLNTLRDREDFSSANQLSNAVARDRIGGLDVAAAATELSMKESALDASQKVFSRISNLSLFNKI</sequence>
<dbReference type="InterPro" id="IPR001029">
    <property type="entry name" value="Flagellin_N"/>
</dbReference>
<comment type="caution">
    <text evidence="7">The sequence shown here is derived from an EMBL/GenBank/DDBJ whole genome shotgun (WGS) entry which is preliminary data.</text>
</comment>
<dbReference type="RefSeq" id="WP_263528875.1">
    <property type="nucleotide sequence ID" value="NZ_JAOVZB010000001.1"/>
</dbReference>
<organism evidence="7 8">
    <name type="scientific">Marinomonas sargassi</name>
    <dbReference type="NCBI Taxonomy" id="2984494"/>
    <lineage>
        <taxon>Bacteria</taxon>
        <taxon>Pseudomonadati</taxon>
        <taxon>Pseudomonadota</taxon>
        <taxon>Gammaproteobacteria</taxon>
        <taxon>Oceanospirillales</taxon>
        <taxon>Oceanospirillaceae</taxon>
        <taxon>Marinomonas</taxon>
    </lineage>
</organism>
<protein>
    <submittedName>
        <fullName evidence="7">Flagellar hook-associated protein FlgL</fullName>
    </submittedName>
</protein>
<dbReference type="Pfam" id="PF00669">
    <property type="entry name" value="Flagellin_N"/>
    <property type="match status" value="1"/>
</dbReference>
<proteinExistence type="inferred from homology"/>
<evidence type="ECO:0000259" key="6">
    <source>
        <dbReference type="Pfam" id="PF00669"/>
    </source>
</evidence>
<evidence type="ECO:0000313" key="7">
    <source>
        <dbReference type="EMBL" id="MCV2401500.1"/>
    </source>
</evidence>
<accession>A0ABT2YNM9</accession>
<dbReference type="PANTHER" id="PTHR42792">
    <property type="entry name" value="FLAGELLIN"/>
    <property type="match status" value="1"/>
</dbReference>
<comment type="similarity">
    <text evidence="3">Belongs to the bacterial flagellin family.</text>
</comment>
<reference evidence="7 8" key="1">
    <citation type="submission" date="2022-10" db="EMBL/GenBank/DDBJ databases">
        <title>Marinomonas transparenta sp. nov. and Marinomonas sargassi sp. nov., isolated from marine alga (Sargassum natans (L.) Gaillon).</title>
        <authorList>
            <person name="Wang Y."/>
        </authorList>
    </citation>
    <scope>NUCLEOTIDE SEQUENCE [LARGE SCALE GENOMIC DNA]</scope>
    <source>
        <strain evidence="7 8">C2222</strain>
    </source>
</reference>
<dbReference type="Gene3D" id="1.20.1330.10">
    <property type="entry name" value="f41 fragment of flagellin, N-terminal domain"/>
    <property type="match status" value="2"/>
</dbReference>
<dbReference type="PANTHER" id="PTHR42792:SF1">
    <property type="entry name" value="FLAGELLAR HOOK-ASSOCIATED PROTEIN 3"/>
    <property type="match status" value="1"/>
</dbReference>
<keyword evidence="8" id="KW-1185">Reference proteome</keyword>
<keyword evidence="7" id="KW-0966">Cell projection</keyword>
<evidence type="ECO:0000256" key="5">
    <source>
        <dbReference type="ARBA" id="ARBA00023143"/>
    </source>
</evidence>
<feature type="domain" description="Flagellin N-terminal" evidence="6">
    <location>
        <begin position="4"/>
        <end position="141"/>
    </location>
</feature>
<evidence type="ECO:0000313" key="8">
    <source>
        <dbReference type="Proteomes" id="UP001209713"/>
    </source>
</evidence>
<gene>
    <name evidence="7" type="primary">flgL</name>
    <name evidence="7" type="ORF">OFY17_01260</name>
</gene>
<dbReference type="InterPro" id="IPR013384">
    <property type="entry name" value="Flagell_FlgL"/>
</dbReference>
<keyword evidence="5" id="KW-0975">Bacterial flagellum</keyword>
<keyword evidence="4" id="KW-0964">Secreted</keyword>
<dbReference type="Proteomes" id="UP001209713">
    <property type="component" value="Unassembled WGS sequence"/>
</dbReference>
<evidence type="ECO:0000256" key="3">
    <source>
        <dbReference type="ARBA" id="ARBA00005709"/>
    </source>
</evidence>